<dbReference type="InterPro" id="IPR014051">
    <property type="entry name" value="Phosphoesterase_HXTX"/>
</dbReference>
<gene>
    <name evidence="4" type="primary">thpR</name>
    <name evidence="4" type="ORF">ACFPTN_19285</name>
</gene>
<protein>
    <recommendedName>
        <fullName evidence="2">RNA 2',3'-cyclic phosphodiesterase</fullName>
        <shortName evidence="2">RNA 2',3'-CPDase</shortName>
        <ecNumber evidence="2">3.1.4.58</ecNumber>
    </recommendedName>
</protein>
<comment type="function">
    <text evidence="2">Hydrolyzes RNA 2',3'-cyclic phosphodiester to an RNA 2'-phosphomonoester.</text>
</comment>
<feature type="short sequence motif" description="HXTX 1" evidence="2">
    <location>
        <begin position="43"/>
        <end position="46"/>
    </location>
</feature>
<dbReference type="HAMAP" id="MF_01940">
    <property type="entry name" value="RNA_CPDase"/>
    <property type="match status" value="1"/>
</dbReference>
<evidence type="ECO:0000313" key="5">
    <source>
        <dbReference type="Proteomes" id="UP001595974"/>
    </source>
</evidence>
<comment type="caution">
    <text evidence="4">The sequence shown here is derived from an EMBL/GenBank/DDBJ whole genome shotgun (WGS) entry which is preliminary data.</text>
</comment>
<accession>A0ABW1AW81</accession>
<dbReference type="InterPro" id="IPR004175">
    <property type="entry name" value="RNA_CPDase"/>
</dbReference>
<comment type="similarity">
    <text evidence="2">Belongs to the 2H phosphoesterase superfamily. ThpR family.</text>
</comment>
<dbReference type="NCBIfam" id="TIGR02258">
    <property type="entry name" value="2_5_ligase"/>
    <property type="match status" value="1"/>
</dbReference>
<evidence type="ECO:0000313" key="4">
    <source>
        <dbReference type="EMBL" id="MFC5771525.1"/>
    </source>
</evidence>
<dbReference type="InterPro" id="IPR009097">
    <property type="entry name" value="Cyclic_Pdiesterase"/>
</dbReference>
<dbReference type="RefSeq" id="WP_096447810.1">
    <property type="nucleotide sequence ID" value="NZ_JBHSOG010000094.1"/>
</dbReference>
<dbReference type="Pfam" id="PF02834">
    <property type="entry name" value="LigT_PEase"/>
    <property type="match status" value="1"/>
</dbReference>
<dbReference type="PANTHER" id="PTHR35561">
    <property type="entry name" value="RNA 2',3'-CYCLIC PHOSPHODIESTERASE"/>
    <property type="match status" value="1"/>
</dbReference>
<organism evidence="4 5">
    <name type="scientific">Thauera sinica</name>
    <dbReference type="NCBI Taxonomy" id="2665146"/>
    <lineage>
        <taxon>Bacteria</taxon>
        <taxon>Pseudomonadati</taxon>
        <taxon>Pseudomonadota</taxon>
        <taxon>Betaproteobacteria</taxon>
        <taxon>Rhodocyclales</taxon>
        <taxon>Zoogloeaceae</taxon>
        <taxon>Thauera</taxon>
    </lineage>
</organism>
<feature type="active site" description="Proton acceptor" evidence="2">
    <location>
        <position position="125"/>
    </location>
</feature>
<feature type="short sequence motif" description="HXTX 2" evidence="2">
    <location>
        <begin position="125"/>
        <end position="128"/>
    </location>
</feature>
<dbReference type="EMBL" id="JBHSOG010000094">
    <property type="protein sequence ID" value="MFC5771525.1"/>
    <property type="molecule type" value="Genomic_DNA"/>
</dbReference>
<dbReference type="Proteomes" id="UP001595974">
    <property type="component" value="Unassembled WGS sequence"/>
</dbReference>
<keyword evidence="5" id="KW-1185">Reference proteome</keyword>
<feature type="domain" description="Phosphoesterase HXTX" evidence="3">
    <location>
        <begin position="13"/>
        <end position="89"/>
    </location>
</feature>
<comment type="catalytic activity">
    <reaction evidence="2">
        <text>a 3'-end 2',3'-cyclophospho-ribonucleotide-RNA + H2O = a 3'-end 2'-phospho-ribonucleotide-RNA + H(+)</text>
        <dbReference type="Rhea" id="RHEA:11828"/>
        <dbReference type="Rhea" id="RHEA-COMP:10464"/>
        <dbReference type="Rhea" id="RHEA-COMP:17353"/>
        <dbReference type="ChEBI" id="CHEBI:15377"/>
        <dbReference type="ChEBI" id="CHEBI:15378"/>
        <dbReference type="ChEBI" id="CHEBI:83064"/>
        <dbReference type="ChEBI" id="CHEBI:173113"/>
        <dbReference type="EC" id="3.1.4.58"/>
    </reaction>
</comment>
<dbReference type="PANTHER" id="PTHR35561:SF1">
    <property type="entry name" value="RNA 2',3'-CYCLIC PHOSPHODIESTERASE"/>
    <property type="match status" value="1"/>
</dbReference>
<dbReference type="SUPFAM" id="SSF55144">
    <property type="entry name" value="LigT-like"/>
    <property type="match status" value="1"/>
</dbReference>
<reference evidence="5" key="1">
    <citation type="journal article" date="2019" name="Int. J. Syst. Evol. Microbiol.">
        <title>The Global Catalogue of Microorganisms (GCM) 10K type strain sequencing project: providing services to taxonomists for standard genome sequencing and annotation.</title>
        <authorList>
            <consortium name="The Broad Institute Genomics Platform"/>
            <consortium name="The Broad Institute Genome Sequencing Center for Infectious Disease"/>
            <person name="Wu L."/>
            <person name="Ma J."/>
        </authorList>
    </citation>
    <scope>NUCLEOTIDE SEQUENCE [LARGE SCALE GENOMIC DNA]</scope>
    <source>
        <strain evidence="5">SHR3</strain>
    </source>
</reference>
<dbReference type="Gene3D" id="3.90.1140.10">
    <property type="entry name" value="Cyclic phosphodiesterase"/>
    <property type="match status" value="1"/>
</dbReference>
<dbReference type="EC" id="3.1.4.58" evidence="2"/>
<evidence type="ECO:0000259" key="3">
    <source>
        <dbReference type="Pfam" id="PF02834"/>
    </source>
</evidence>
<sequence length="182" mass="19433">MTERQRVFFALWPDAAVAAALYGAARRIHAQTGGRLMRRDGLHLTLAFLGEQPAGRVEALRRLAASMTGEAFELLLSHAGAWQRGRIVWSGPGAAPPALAALAEGLAGALRAQGFEVERRPFAAHVTLVRNALAPPPPEVEPPVRWLVGEFALVRSHVGTDGARYEVIGRWPLPAPDGDAAG</sequence>
<evidence type="ECO:0000256" key="1">
    <source>
        <dbReference type="ARBA" id="ARBA00022801"/>
    </source>
</evidence>
<keyword evidence="1 2" id="KW-0378">Hydrolase</keyword>
<evidence type="ECO:0000256" key="2">
    <source>
        <dbReference type="HAMAP-Rule" id="MF_01940"/>
    </source>
</evidence>
<proteinExistence type="inferred from homology"/>
<feature type="active site" description="Proton donor" evidence="2">
    <location>
        <position position="43"/>
    </location>
</feature>
<name>A0ABW1AW81_9RHOO</name>